<accession>A0ABY4C5N4</accession>
<sequence length="230" mass="26182">MSINKRETPDAYARCTARMRARSAGTMSERLCRVGGCERPAYRARTLCNHHAMRRFHYGDELAEPPPRRRAELAGQRFGLLVALERVDARQAWRCQCDCGAETIVRTWSLTSGGTRSCGQRRRHLTPTSYHQAHEHVNTLRGPARDHACRACGRPAQQWSFNRRDHEHERVTPEGWPWSPDPGDYEPLCVSCHKRADLAAIRADAAAAHGATPLIDPDDFDRTDDWRRGF</sequence>
<proteinExistence type="predicted"/>
<evidence type="ECO:0008006" key="3">
    <source>
        <dbReference type="Google" id="ProtNLM"/>
    </source>
</evidence>
<dbReference type="EMBL" id="CP094528">
    <property type="protein sequence ID" value="UOE45283.1"/>
    <property type="molecule type" value="Genomic_DNA"/>
</dbReference>
<evidence type="ECO:0000313" key="1">
    <source>
        <dbReference type="EMBL" id="UOE45283.1"/>
    </source>
</evidence>
<reference evidence="1 2" key="1">
    <citation type="submission" date="2022-03" db="EMBL/GenBank/DDBJ databases">
        <title>Mucilaginibacter sp. isolated from the gut of Protaetia brevitarsis seulensis larvae.</title>
        <authorList>
            <person name="Won M."/>
            <person name="Kim S.-J."/>
            <person name="Kwon S.-W."/>
        </authorList>
    </citation>
    <scope>NUCLEOTIDE SEQUENCE [LARGE SCALE GENOMIC DNA]</scope>
    <source>
        <strain evidence="1 2">CFWR-12</strain>
    </source>
</reference>
<organism evidence="1 2">
    <name type="scientific">Agromyces larvae</name>
    <dbReference type="NCBI Taxonomy" id="2929802"/>
    <lineage>
        <taxon>Bacteria</taxon>
        <taxon>Bacillati</taxon>
        <taxon>Actinomycetota</taxon>
        <taxon>Actinomycetes</taxon>
        <taxon>Micrococcales</taxon>
        <taxon>Microbacteriaceae</taxon>
        <taxon>Agromyces</taxon>
    </lineage>
</organism>
<name>A0ABY4C5N4_9MICO</name>
<gene>
    <name evidence="1" type="ORF">MTO99_05830</name>
</gene>
<dbReference type="Proteomes" id="UP000832097">
    <property type="component" value="Chromosome"/>
</dbReference>
<dbReference type="RefSeq" id="WP_243557743.1">
    <property type="nucleotide sequence ID" value="NZ_CP094528.1"/>
</dbReference>
<protein>
    <recommendedName>
        <fullName evidence="3">HNH endonuclease</fullName>
    </recommendedName>
</protein>
<keyword evidence="2" id="KW-1185">Reference proteome</keyword>
<evidence type="ECO:0000313" key="2">
    <source>
        <dbReference type="Proteomes" id="UP000832097"/>
    </source>
</evidence>